<gene>
    <name evidence="2" type="ORF">CEP52_007242</name>
</gene>
<keyword evidence="3" id="KW-1185">Reference proteome</keyword>
<feature type="transmembrane region" description="Helical" evidence="1">
    <location>
        <begin position="116"/>
        <end position="136"/>
    </location>
</feature>
<sequence length="151" mass="16635">MDLRYAAGTSSSPRNPLIPGPFFRVRFAAHFFSGRDAVVSTFCDLWCLLCRELINKTTAKPAFATRITCCFFITLQASKAISTLDTMAAIKSLITRDEVVNQLVKREKNWAAREPGVMVVFCIVGVVAIALIGLFIHKKLAARKANKAVVV</sequence>
<organism evidence="2 3">
    <name type="scientific">Fusarium oligoseptatum</name>
    <dbReference type="NCBI Taxonomy" id="2604345"/>
    <lineage>
        <taxon>Eukaryota</taxon>
        <taxon>Fungi</taxon>
        <taxon>Dikarya</taxon>
        <taxon>Ascomycota</taxon>
        <taxon>Pezizomycotina</taxon>
        <taxon>Sordariomycetes</taxon>
        <taxon>Hypocreomycetidae</taxon>
        <taxon>Hypocreales</taxon>
        <taxon>Nectriaceae</taxon>
        <taxon>Fusarium</taxon>
        <taxon>Fusarium solani species complex</taxon>
    </lineage>
</organism>
<evidence type="ECO:0000256" key="1">
    <source>
        <dbReference type="SAM" id="Phobius"/>
    </source>
</evidence>
<evidence type="ECO:0000313" key="3">
    <source>
        <dbReference type="Proteomes" id="UP000287144"/>
    </source>
</evidence>
<keyword evidence="1" id="KW-0812">Transmembrane</keyword>
<keyword evidence="1" id="KW-0472">Membrane</keyword>
<accession>A0A428TNJ5</accession>
<proteinExistence type="predicted"/>
<dbReference type="EMBL" id="NKCK01000065">
    <property type="protein sequence ID" value="RSM03640.1"/>
    <property type="molecule type" value="Genomic_DNA"/>
</dbReference>
<evidence type="ECO:0000313" key="2">
    <source>
        <dbReference type="EMBL" id="RSM03640.1"/>
    </source>
</evidence>
<dbReference type="Proteomes" id="UP000287144">
    <property type="component" value="Unassembled WGS sequence"/>
</dbReference>
<reference evidence="2 3" key="1">
    <citation type="submission" date="2017-06" db="EMBL/GenBank/DDBJ databases">
        <title>Comparative genomic analysis of Ambrosia Fusariam Clade fungi.</title>
        <authorList>
            <person name="Stajich J.E."/>
            <person name="Carrillo J."/>
            <person name="Kijimoto T."/>
            <person name="Eskalen A."/>
            <person name="O'Donnell K."/>
            <person name="Kasson M."/>
        </authorList>
    </citation>
    <scope>NUCLEOTIDE SEQUENCE [LARGE SCALE GENOMIC DNA]</scope>
    <source>
        <strain evidence="2 3">NRRL62579</strain>
    </source>
</reference>
<dbReference type="AlphaFoldDB" id="A0A428TNJ5"/>
<keyword evidence="1" id="KW-1133">Transmembrane helix</keyword>
<comment type="caution">
    <text evidence="2">The sequence shown here is derived from an EMBL/GenBank/DDBJ whole genome shotgun (WGS) entry which is preliminary data.</text>
</comment>
<protein>
    <submittedName>
        <fullName evidence="2">Uncharacterized protein</fullName>
    </submittedName>
</protein>
<dbReference type="STRING" id="1325735.A0A428TNJ5"/>
<name>A0A428TNJ5_9HYPO</name>